<evidence type="ECO:0000313" key="5">
    <source>
        <dbReference type="EMBL" id="GAA4623758.1"/>
    </source>
</evidence>
<protein>
    <submittedName>
        <fullName evidence="5">Helix-turn-helix domain-containing protein</fullName>
    </submittedName>
</protein>
<dbReference type="Pfam" id="PF14525">
    <property type="entry name" value="AraC_binding_2"/>
    <property type="match status" value="1"/>
</dbReference>
<dbReference type="PROSITE" id="PS01124">
    <property type="entry name" value="HTH_ARAC_FAMILY_2"/>
    <property type="match status" value="1"/>
</dbReference>
<evidence type="ECO:0000256" key="2">
    <source>
        <dbReference type="ARBA" id="ARBA00023125"/>
    </source>
</evidence>
<keyword evidence="1" id="KW-0805">Transcription regulation</keyword>
<dbReference type="InterPro" id="IPR050204">
    <property type="entry name" value="AraC_XylS_family_regulators"/>
</dbReference>
<keyword evidence="6" id="KW-1185">Reference proteome</keyword>
<reference evidence="6" key="1">
    <citation type="journal article" date="2019" name="Int. J. Syst. Evol. Microbiol.">
        <title>The Global Catalogue of Microorganisms (GCM) 10K type strain sequencing project: providing services to taxonomists for standard genome sequencing and annotation.</title>
        <authorList>
            <consortium name="The Broad Institute Genomics Platform"/>
            <consortium name="The Broad Institute Genome Sequencing Center for Infectious Disease"/>
            <person name="Wu L."/>
            <person name="Ma J."/>
        </authorList>
    </citation>
    <scope>NUCLEOTIDE SEQUENCE [LARGE SCALE GENOMIC DNA]</scope>
    <source>
        <strain evidence="6">JCM 17939</strain>
    </source>
</reference>
<evidence type="ECO:0000313" key="6">
    <source>
        <dbReference type="Proteomes" id="UP001501442"/>
    </source>
</evidence>
<dbReference type="Gene3D" id="1.10.10.60">
    <property type="entry name" value="Homeodomain-like"/>
    <property type="match status" value="1"/>
</dbReference>
<evidence type="ECO:0000256" key="1">
    <source>
        <dbReference type="ARBA" id="ARBA00023015"/>
    </source>
</evidence>
<dbReference type="InterPro" id="IPR018060">
    <property type="entry name" value="HTH_AraC"/>
</dbReference>
<dbReference type="InterPro" id="IPR009057">
    <property type="entry name" value="Homeodomain-like_sf"/>
</dbReference>
<dbReference type="Proteomes" id="UP001501442">
    <property type="component" value="Unassembled WGS sequence"/>
</dbReference>
<dbReference type="SUPFAM" id="SSF46689">
    <property type="entry name" value="Homeodomain-like"/>
    <property type="match status" value="1"/>
</dbReference>
<keyword evidence="2" id="KW-0238">DNA-binding</keyword>
<dbReference type="EMBL" id="BAABHK010000002">
    <property type="protein sequence ID" value="GAA4623758.1"/>
    <property type="molecule type" value="Genomic_DNA"/>
</dbReference>
<organism evidence="5 6">
    <name type="scientific">Actinoallomurus vinaceus</name>
    <dbReference type="NCBI Taxonomy" id="1080074"/>
    <lineage>
        <taxon>Bacteria</taxon>
        <taxon>Bacillati</taxon>
        <taxon>Actinomycetota</taxon>
        <taxon>Actinomycetes</taxon>
        <taxon>Streptosporangiales</taxon>
        <taxon>Thermomonosporaceae</taxon>
        <taxon>Actinoallomurus</taxon>
    </lineage>
</organism>
<dbReference type="PANTHER" id="PTHR46796:SF6">
    <property type="entry name" value="ARAC SUBFAMILY"/>
    <property type="match status" value="1"/>
</dbReference>
<sequence>MRRAAHHRQAGDMPATISLIEEDGDRSLPTTRTRSQLLTTRSVPAHESLDFWHDAVLGTLVGMDIRTAGRTYDATMRTGLVDDLRISTVDCDPGEVHRAPRFIARGDGGHIFVGLQSTGVAQVEQDGRTTELRPGDIGFFETIRPFRTRFPERFQLKIFSVPRSLLGQSEADLRELTARSLCPSDRLGGLVSPFLARLADTLDTYATPMAESLVRGAVDLLAATAADQLGRRTEHLPGADRVMLLRVQRYIRWNISDPGLTPPVIARVHGISVRYLHRLFEGEGRTLCQWIREIRLQECRRALIAAPSGSLSVARIARRWGFTSGAQLSRAFRSSYGLSPTDWLKQERDRRTAGEASCTAGLSKVHAS</sequence>
<gene>
    <name evidence="5" type="ORF">GCM10023196_021220</name>
</gene>
<evidence type="ECO:0000256" key="3">
    <source>
        <dbReference type="ARBA" id="ARBA00023163"/>
    </source>
</evidence>
<proteinExistence type="predicted"/>
<dbReference type="SMART" id="SM00342">
    <property type="entry name" value="HTH_ARAC"/>
    <property type="match status" value="1"/>
</dbReference>
<dbReference type="PANTHER" id="PTHR46796">
    <property type="entry name" value="HTH-TYPE TRANSCRIPTIONAL ACTIVATOR RHAS-RELATED"/>
    <property type="match status" value="1"/>
</dbReference>
<name>A0ABP8U7P6_9ACTN</name>
<dbReference type="Pfam" id="PF12833">
    <property type="entry name" value="HTH_18"/>
    <property type="match status" value="1"/>
</dbReference>
<accession>A0ABP8U7P6</accession>
<comment type="caution">
    <text evidence="5">The sequence shown here is derived from an EMBL/GenBank/DDBJ whole genome shotgun (WGS) entry which is preliminary data.</text>
</comment>
<evidence type="ECO:0000259" key="4">
    <source>
        <dbReference type="PROSITE" id="PS01124"/>
    </source>
</evidence>
<feature type="domain" description="HTH araC/xylS-type" evidence="4">
    <location>
        <begin position="245"/>
        <end position="346"/>
    </location>
</feature>
<dbReference type="InterPro" id="IPR035418">
    <property type="entry name" value="AraC-bd_2"/>
</dbReference>
<keyword evidence="3" id="KW-0804">Transcription</keyword>